<sequence>MIQIKTDFVLDAKGLACPMPIVKTKKSMNELEEGQVLEVQATDKGSRADIQAWAKTSGHQYLGTLEEGDVLKHFLRKSSSDEAIERKHPKVATNEELEKMLKTNENFVVLDVRESAEYAFSHISNAISIPLGELDDRIDELNNEDEIFVVCRTGNRSDLAAQRLAEKGFTKVNNVVPGMSGWTGKTININN</sequence>
<dbReference type="InterPro" id="IPR036868">
    <property type="entry name" value="TusA-like_sf"/>
</dbReference>
<evidence type="ECO:0000259" key="1">
    <source>
        <dbReference type="PROSITE" id="PS50206"/>
    </source>
</evidence>
<dbReference type="Proteomes" id="UP000681027">
    <property type="component" value="Unassembled WGS sequence"/>
</dbReference>
<dbReference type="CDD" id="cd00158">
    <property type="entry name" value="RHOD"/>
    <property type="match status" value="1"/>
</dbReference>
<dbReference type="CDD" id="cd00291">
    <property type="entry name" value="SirA_YedF_YeeD"/>
    <property type="match status" value="1"/>
</dbReference>
<feature type="domain" description="Rhodanese" evidence="1">
    <location>
        <begin position="103"/>
        <end position="191"/>
    </location>
</feature>
<dbReference type="Gene3D" id="3.30.110.40">
    <property type="entry name" value="TusA-like domain"/>
    <property type="match status" value="1"/>
</dbReference>
<dbReference type="PROSITE" id="PS50206">
    <property type="entry name" value="RHODANESE_3"/>
    <property type="match status" value="1"/>
</dbReference>
<dbReference type="Pfam" id="PF01206">
    <property type="entry name" value="TusA"/>
    <property type="match status" value="1"/>
</dbReference>
<dbReference type="InterPro" id="IPR001763">
    <property type="entry name" value="Rhodanese-like_dom"/>
</dbReference>
<dbReference type="Pfam" id="PF00581">
    <property type="entry name" value="Rhodanese"/>
    <property type="match status" value="1"/>
</dbReference>
<dbReference type="EMBL" id="JAGYPM010000002">
    <property type="protein sequence ID" value="MBS4190586.1"/>
    <property type="molecule type" value="Genomic_DNA"/>
</dbReference>
<dbReference type="SMART" id="SM00450">
    <property type="entry name" value="RHOD"/>
    <property type="match status" value="1"/>
</dbReference>
<dbReference type="RefSeq" id="WP_213102017.1">
    <property type="nucleotide sequence ID" value="NZ_JAGYPM010000002.1"/>
</dbReference>
<dbReference type="InterPro" id="IPR050229">
    <property type="entry name" value="GlpE_sulfurtransferase"/>
</dbReference>
<dbReference type="InterPro" id="IPR036873">
    <property type="entry name" value="Rhodanese-like_dom_sf"/>
</dbReference>
<accession>A0ABS5NRZ6</accession>
<reference evidence="2 3" key="1">
    <citation type="submission" date="2021-05" db="EMBL/GenBank/DDBJ databases">
        <title>Novel Bacillus species.</title>
        <authorList>
            <person name="Liu G."/>
        </authorList>
    </citation>
    <scope>NUCLEOTIDE SEQUENCE [LARGE SCALE GENOMIC DNA]</scope>
    <source>
        <strain evidence="2 3">FJAT-49705</strain>
    </source>
</reference>
<dbReference type="PANTHER" id="PTHR43031">
    <property type="entry name" value="FAD-DEPENDENT OXIDOREDUCTASE"/>
    <property type="match status" value="1"/>
</dbReference>
<dbReference type="PROSITE" id="PS01148">
    <property type="entry name" value="UPF0033"/>
    <property type="match status" value="1"/>
</dbReference>
<comment type="caution">
    <text evidence="2">The sequence shown here is derived from an EMBL/GenBank/DDBJ whole genome shotgun (WGS) entry which is preliminary data.</text>
</comment>
<keyword evidence="3" id="KW-1185">Reference proteome</keyword>
<dbReference type="InterPro" id="IPR001455">
    <property type="entry name" value="TusA-like"/>
</dbReference>
<evidence type="ECO:0000313" key="2">
    <source>
        <dbReference type="EMBL" id="MBS4190586.1"/>
    </source>
</evidence>
<organism evidence="2 3">
    <name type="scientific">Cytobacillus citreus</name>
    <dbReference type="NCBI Taxonomy" id="2833586"/>
    <lineage>
        <taxon>Bacteria</taxon>
        <taxon>Bacillati</taxon>
        <taxon>Bacillota</taxon>
        <taxon>Bacilli</taxon>
        <taxon>Bacillales</taxon>
        <taxon>Bacillaceae</taxon>
        <taxon>Cytobacillus</taxon>
    </lineage>
</organism>
<gene>
    <name evidence="2" type="ORF">KHA94_10370</name>
</gene>
<proteinExistence type="predicted"/>
<dbReference type="SUPFAM" id="SSF52821">
    <property type="entry name" value="Rhodanese/Cell cycle control phosphatase"/>
    <property type="match status" value="1"/>
</dbReference>
<dbReference type="SUPFAM" id="SSF64307">
    <property type="entry name" value="SirA-like"/>
    <property type="match status" value="1"/>
</dbReference>
<dbReference type="Gene3D" id="3.40.250.10">
    <property type="entry name" value="Rhodanese-like domain"/>
    <property type="match status" value="1"/>
</dbReference>
<evidence type="ECO:0000313" key="3">
    <source>
        <dbReference type="Proteomes" id="UP000681027"/>
    </source>
</evidence>
<name>A0ABS5NRZ6_9BACI</name>
<protein>
    <submittedName>
        <fullName evidence="2">Sulfurtransferase TusA family protein</fullName>
    </submittedName>
</protein>
<dbReference type="PANTHER" id="PTHR43031:SF1">
    <property type="entry name" value="PYRIDINE NUCLEOTIDE-DISULPHIDE OXIDOREDUCTASE"/>
    <property type="match status" value="1"/>
</dbReference>